<keyword evidence="1" id="KW-0472">Membrane</keyword>
<comment type="caution">
    <text evidence="2">The sequence shown here is derived from an EMBL/GenBank/DDBJ whole genome shotgun (WGS) entry which is preliminary data.</text>
</comment>
<dbReference type="RefSeq" id="WP_043586098.1">
    <property type="nucleotide sequence ID" value="NZ_QWEC01000003.1"/>
</dbReference>
<protein>
    <submittedName>
        <fullName evidence="2">Uncharacterized protein</fullName>
    </submittedName>
</protein>
<gene>
    <name evidence="2" type="ORF">DZF96_00625</name>
</gene>
<sequence length="66" mass="6618">MVAISALGALSSVPLAVVNGFHVLCVIVMLSAALRMAAADAQLLAPKSSSLGAGVHPHRASEDRPA</sequence>
<keyword evidence="1" id="KW-0812">Transmembrane</keyword>
<proteinExistence type="predicted"/>
<dbReference type="EMBL" id="QWEC01000003">
    <property type="protein sequence ID" value="RII98987.1"/>
    <property type="molecule type" value="Genomic_DNA"/>
</dbReference>
<feature type="transmembrane region" description="Helical" evidence="1">
    <location>
        <begin position="20"/>
        <end position="38"/>
    </location>
</feature>
<keyword evidence="1" id="KW-1133">Transmembrane helix</keyword>
<organism evidence="2 3">
    <name type="scientific">Clavibacter michiganensis</name>
    <dbReference type="NCBI Taxonomy" id="28447"/>
    <lineage>
        <taxon>Bacteria</taxon>
        <taxon>Bacillati</taxon>
        <taxon>Actinomycetota</taxon>
        <taxon>Actinomycetes</taxon>
        <taxon>Micrococcales</taxon>
        <taxon>Microbacteriaceae</taxon>
        <taxon>Clavibacter</taxon>
    </lineage>
</organism>
<name>A0A399NYN0_9MICO</name>
<evidence type="ECO:0000313" key="2">
    <source>
        <dbReference type="EMBL" id="RII98987.1"/>
    </source>
</evidence>
<dbReference type="AlphaFoldDB" id="A0A399NYN0"/>
<accession>A0A399NYN0</accession>
<reference evidence="2 3" key="1">
    <citation type="submission" date="2018-08" db="EMBL/GenBank/DDBJ databases">
        <title>Genome Sequence of Clavibacter michiganensis Subspecies type strains, and the Atypical Peach-Colored Strains Isolated from Tomato.</title>
        <authorList>
            <person name="Osdaghi E."/>
            <person name="Portier P."/>
            <person name="Briand M."/>
            <person name="Jacques M.-A."/>
        </authorList>
    </citation>
    <scope>NUCLEOTIDE SEQUENCE [LARGE SCALE GENOMIC DNA]</scope>
    <source>
        <strain evidence="2 3">CFBP 7493</strain>
    </source>
</reference>
<evidence type="ECO:0000256" key="1">
    <source>
        <dbReference type="SAM" id="Phobius"/>
    </source>
</evidence>
<evidence type="ECO:0000313" key="3">
    <source>
        <dbReference type="Proteomes" id="UP000266298"/>
    </source>
</evidence>
<dbReference type="Proteomes" id="UP000266298">
    <property type="component" value="Unassembled WGS sequence"/>
</dbReference>